<comment type="caution">
    <text evidence="1">The sequence shown here is derived from an EMBL/GenBank/DDBJ whole genome shotgun (WGS) entry which is preliminary data.</text>
</comment>
<dbReference type="EMBL" id="BTSY01000006">
    <property type="protein sequence ID" value="GMT31982.1"/>
    <property type="molecule type" value="Genomic_DNA"/>
</dbReference>
<feature type="non-terminal residue" evidence="1">
    <location>
        <position position="1"/>
    </location>
</feature>
<dbReference type="PANTHER" id="PTHR33845:SF1">
    <property type="entry name" value="C2H2-TYPE DOMAIN-CONTAINING PROTEIN"/>
    <property type="match status" value="1"/>
</dbReference>
<feature type="non-terminal residue" evidence="1">
    <location>
        <position position="166"/>
    </location>
</feature>
<protein>
    <submittedName>
        <fullName evidence="1">Uncharacterized protein</fullName>
    </submittedName>
</protein>
<dbReference type="PANTHER" id="PTHR33845">
    <property type="entry name" value="C2H2-TYPE DOMAIN-CONTAINING PROTEIN"/>
    <property type="match status" value="1"/>
</dbReference>
<name>A0AAV5WLS3_9BILA</name>
<keyword evidence="2" id="KW-1185">Reference proteome</keyword>
<dbReference type="AlphaFoldDB" id="A0AAV5WLS3"/>
<accession>A0AAV5WLS3</accession>
<gene>
    <name evidence="1" type="ORF">PFISCL1PPCAC_23279</name>
</gene>
<evidence type="ECO:0000313" key="1">
    <source>
        <dbReference type="EMBL" id="GMT31982.1"/>
    </source>
</evidence>
<dbReference type="Proteomes" id="UP001432322">
    <property type="component" value="Unassembled WGS sequence"/>
</dbReference>
<sequence length="166" mass="18206">ISHVVTKMEHDRLAQHQFVHIIKNDKQDTSAVTQIIRHVFQELKKVKINVVHLRSDNAGAYHSGATISSILAIAKTTGMTVASYSFSESQNGKSAADRVAGMVKNKIRAFVDAGKDAHTHEGFFLAASSGRLLDATSIYLVTVVDRPVSMNKIPRVSELGDFIYVN</sequence>
<reference evidence="1" key="1">
    <citation type="submission" date="2023-10" db="EMBL/GenBank/DDBJ databases">
        <title>Genome assembly of Pristionchus species.</title>
        <authorList>
            <person name="Yoshida K."/>
            <person name="Sommer R.J."/>
        </authorList>
    </citation>
    <scope>NUCLEOTIDE SEQUENCE</scope>
    <source>
        <strain evidence="1">RS5133</strain>
    </source>
</reference>
<organism evidence="1 2">
    <name type="scientific">Pristionchus fissidentatus</name>
    <dbReference type="NCBI Taxonomy" id="1538716"/>
    <lineage>
        <taxon>Eukaryota</taxon>
        <taxon>Metazoa</taxon>
        <taxon>Ecdysozoa</taxon>
        <taxon>Nematoda</taxon>
        <taxon>Chromadorea</taxon>
        <taxon>Rhabditida</taxon>
        <taxon>Rhabditina</taxon>
        <taxon>Diplogasteromorpha</taxon>
        <taxon>Diplogasteroidea</taxon>
        <taxon>Neodiplogasteridae</taxon>
        <taxon>Pristionchus</taxon>
    </lineage>
</organism>
<evidence type="ECO:0000313" key="2">
    <source>
        <dbReference type="Proteomes" id="UP001432322"/>
    </source>
</evidence>
<proteinExistence type="predicted"/>